<evidence type="ECO:0000313" key="1">
    <source>
        <dbReference type="EMBL" id="EOR28088.1"/>
    </source>
</evidence>
<evidence type="ECO:0000313" key="2">
    <source>
        <dbReference type="Proteomes" id="UP000013988"/>
    </source>
</evidence>
<organism evidence="1 2">
    <name type="scientific">Clostridium sartagoforme AAU1</name>
    <dbReference type="NCBI Taxonomy" id="1202534"/>
    <lineage>
        <taxon>Bacteria</taxon>
        <taxon>Bacillati</taxon>
        <taxon>Bacillota</taxon>
        <taxon>Clostridia</taxon>
        <taxon>Eubacteriales</taxon>
        <taxon>Clostridiaceae</taxon>
        <taxon>Clostridium</taxon>
    </lineage>
</organism>
<name>R9CFM8_9CLOT</name>
<sequence>MDLSLLPREIINGNLGDGNEYLKRFSNGESVEISEIIQKYIYTWPIICACSFIIDEKIDYLNQNIYCLNYYYK</sequence>
<protein>
    <submittedName>
        <fullName evidence="1">Uncharacterized protein</fullName>
    </submittedName>
</protein>
<keyword evidence="2" id="KW-1185">Reference proteome</keyword>
<dbReference type="AlphaFoldDB" id="R9CFM8"/>
<dbReference type="PATRIC" id="fig|1202534.3.peg.245"/>
<gene>
    <name evidence="1" type="ORF">A500_01210</name>
</gene>
<dbReference type="Proteomes" id="UP000013988">
    <property type="component" value="Unassembled WGS sequence"/>
</dbReference>
<proteinExistence type="predicted"/>
<reference evidence="1 2" key="1">
    <citation type="submission" date="2013-03" db="EMBL/GenBank/DDBJ databases">
        <title>Whole genome shotgun sequencing of Clostridium sartagoforme AAU1.</title>
        <authorList>
            <person name="Joshi C.G."/>
            <person name="Duggirala S.M."/>
            <person name="Nathani N.M."/>
            <person name="Bhatt V.D."/>
            <person name="Patel A.K."/>
            <person name="Pandya P.R."/>
            <person name="KaPatel J.A."/>
        </authorList>
    </citation>
    <scope>NUCLEOTIDE SEQUENCE [LARGE SCALE GENOMIC DNA]</scope>
    <source>
        <strain evidence="1 2">AAU1</strain>
    </source>
</reference>
<comment type="caution">
    <text evidence="1">The sequence shown here is derived from an EMBL/GenBank/DDBJ whole genome shotgun (WGS) entry which is preliminary data.</text>
</comment>
<dbReference type="EMBL" id="ASRV01000017">
    <property type="protein sequence ID" value="EOR28088.1"/>
    <property type="molecule type" value="Genomic_DNA"/>
</dbReference>
<accession>R9CFM8</accession>